<dbReference type="STRING" id="623281.SAMN05421747_13013"/>
<sequence>MFWSGCGVSLCYMEISSSQYDLLIIGGGPIGLACGIAAQAAGLTYIIIEKGCLVNSLYRYPQNMTFFSTSERLEIGGVPFVSVNPKPRRAEALEYYRRIQQKFQLHIRLFEEVTMVHQQDTGFEITTSKSVYQARHVVVATGFYDIPCLLDIPGESLSKVSHYYNDPHYYAEQNVVVVGASNSSVDAALETFRKGANVTLVVRGEGIGPRVKYWVRPDIENRIANGEIRALFNSRLTEIRPKEVDILTPDGLITIPNDFVLALTGYQPDFAFLQKIGIQLADDASKEPYHNPETMETNIPGLFLAGVVCGGMNTHQWFIENSRIHAEQIVRQIVSGAPLKR</sequence>
<evidence type="ECO:0000256" key="2">
    <source>
        <dbReference type="ARBA" id="ARBA00023002"/>
    </source>
</evidence>
<dbReference type="SUPFAM" id="SSF51905">
    <property type="entry name" value="FAD/NAD(P)-binding domain"/>
    <property type="match status" value="1"/>
</dbReference>
<dbReference type="InterPro" id="IPR036188">
    <property type="entry name" value="FAD/NAD-bd_sf"/>
</dbReference>
<name>A0A1I1M7L8_9SPHI</name>
<organism evidence="3 4">
    <name type="scientific">Parapedobacter composti</name>
    <dbReference type="NCBI Taxonomy" id="623281"/>
    <lineage>
        <taxon>Bacteria</taxon>
        <taxon>Pseudomonadati</taxon>
        <taxon>Bacteroidota</taxon>
        <taxon>Sphingobacteriia</taxon>
        <taxon>Sphingobacteriales</taxon>
        <taxon>Sphingobacteriaceae</taxon>
        <taxon>Parapedobacter</taxon>
    </lineage>
</organism>
<evidence type="ECO:0000313" key="3">
    <source>
        <dbReference type="EMBL" id="SFC81399.1"/>
    </source>
</evidence>
<dbReference type="InterPro" id="IPR050097">
    <property type="entry name" value="Ferredoxin-NADP_redctase_2"/>
</dbReference>
<dbReference type="AlphaFoldDB" id="A0A1I1M7L8"/>
<dbReference type="PRINTS" id="PR00368">
    <property type="entry name" value="FADPNR"/>
</dbReference>
<dbReference type="Pfam" id="PF13738">
    <property type="entry name" value="Pyr_redox_3"/>
    <property type="match status" value="1"/>
</dbReference>
<dbReference type="PRINTS" id="PR00469">
    <property type="entry name" value="PNDRDTASEII"/>
</dbReference>
<keyword evidence="4" id="KW-1185">Reference proteome</keyword>
<evidence type="ECO:0000256" key="1">
    <source>
        <dbReference type="ARBA" id="ARBA00022630"/>
    </source>
</evidence>
<evidence type="ECO:0000313" key="4">
    <source>
        <dbReference type="Proteomes" id="UP000199577"/>
    </source>
</evidence>
<dbReference type="Proteomes" id="UP000199577">
    <property type="component" value="Unassembled WGS sequence"/>
</dbReference>
<dbReference type="GO" id="GO:0016491">
    <property type="term" value="F:oxidoreductase activity"/>
    <property type="evidence" value="ECO:0007669"/>
    <property type="project" value="UniProtKB-KW"/>
</dbReference>
<dbReference type="Gene3D" id="3.50.50.60">
    <property type="entry name" value="FAD/NAD(P)-binding domain"/>
    <property type="match status" value="1"/>
</dbReference>
<reference evidence="3 4" key="1">
    <citation type="submission" date="2016-10" db="EMBL/GenBank/DDBJ databases">
        <authorList>
            <person name="de Groot N.N."/>
        </authorList>
    </citation>
    <scope>NUCLEOTIDE SEQUENCE [LARGE SCALE GENOMIC DNA]</scope>
    <source>
        <strain evidence="3 4">DSM 22900</strain>
    </source>
</reference>
<gene>
    <name evidence="3" type="ORF">SAMN05421747_13013</name>
</gene>
<proteinExistence type="predicted"/>
<keyword evidence="2" id="KW-0560">Oxidoreductase</keyword>
<dbReference type="NCBIfam" id="TIGR04018">
    <property type="entry name" value="Bthiol_YpdA"/>
    <property type="match status" value="1"/>
</dbReference>
<protein>
    <submittedName>
        <fullName evidence="3">Thioredoxin reductase (NADPH)</fullName>
    </submittedName>
</protein>
<dbReference type="InterPro" id="IPR023856">
    <property type="entry name" value="Bdr"/>
</dbReference>
<dbReference type="PANTHER" id="PTHR48105">
    <property type="entry name" value="THIOREDOXIN REDUCTASE 1-RELATED-RELATED"/>
    <property type="match status" value="1"/>
</dbReference>
<keyword evidence="1" id="KW-0285">Flavoprotein</keyword>
<dbReference type="EMBL" id="FOLL01000030">
    <property type="protein sequence ID" value="SFC81399.1"/>
    <property type="molecule type" value="Genomic_DNA"/>
</dbReference>
<accession>A0A1I1M7L8</accession>